<sequence length="292" mass="33675">MEEQNGSKINIQWFPGHMTKAKREMQEKLKMVDFVIELRDARIPNASRNPMLDELCKQKPRLIILSKRDKAQASYTKQWIAHLSNETTKVLALDILKDSVTQMVVDASQQLMKAKIERMIRRGIRPRAMRAMVVGVPNVGKSTFINRISKKKIATTGDRPGVTKALQWSRVNKDLELLDTPGVLWPKFEDEQVGLLLAVTGAIRDEVLPIDEIALWAMRWLLENHSEALTKRYDIPLKSDPHAMLEAIAWKRGFLKNGQEVDWKRTIETFLREIRDDRLGSITWEIPDENSK</sequence>
<dbReference type="PIRSF" id="PIRSF006230">
    <property type="entry name" value="MG442"/>
    <property type="match status" value="1"/>
</dbReference>
<comment type="caution">
    <text evidence="8">The sequence shown here is derived from an EMBL/GenBank/DDBJ whole genome shotgun (WGS) entry which is preliminary data.</text>
</comment>
<dbReference type="InterPro" id="IPR019991">
    <property type="entry name" value="GTP-bd_ribosome_bgen"/>
</dbReference>
<dbReference type="InterPro" id="IPR006073">
    <property type="entry name" value="GTP-bd"/>
</dbReference>
<dbReference type="SUPFAM" id="SSF52540">
    <property type="entry name" value="P-loop containing nucleoside triphosphate hydrolases"/>
    <property type="match status" value="1"/>
</dbReference>
<dbReference type="Proteomes" id="UP000753219">
    <property type="component" value="Unassembled WGS sequence"/>
</dbReference>
<keyword evidence="3 4" id="KW-0342">GTP-binding</keyword>
<comment type="function">
    <text evidence="4">Required for a late step of 50S ribosomal subunit assembly. Has GTPase activity.</text>
</comment>
<dbReference type="Gene3D" id="3.40.50.300">
    <property type="entry name" value="P-loop containing nucleotide triphosphate hydrolases"/>
    <property type="match status" value="1"/>
</dbReference>
<dbReference type="EMBL" id="QRPK01000006">
    <property type="protein sequence ID" value="RHM14884.1"/>
    <property type="molecule type" value="Genomic_DNA"/>
</dbReference>
<dbReference type="CDD" id="cd01856">
    <property type="entry name" value="YlqF"/>
    <property type="match status" value="1"/>
</dbReference>
<dbReference type="GO" id="GO:0005737">
    <property type="term" value="C:cytoplasm"/>
    <property type="evidence" value="ECO:0007669"/>
    <property type="project" value="UniProtKB-SubCell"/>
</dbReference>
<proteinExistence type="inferred from homology"/>
<evidence type="ECO:0000256" key="1">
    <source>
        <dbReference type="ARBA" id="ARBA00014898"/>
    </source>
</evidence>
<organism evidence="8 9">
    <name type="scientific">Amedibacillus dolichus</name>
    <dbReference type="NCBI Taxonomy" id="31971"/>
    <lineage>
        <taxon>Bacteria</taxon>
        <taxon>Bacillati</taxon>
        <taxon>Bacillota</taxon>
        <taxon>Erysipelotrichia</taxon>
        <taxon>Erysipelotrichales</taxon>
        <taxon>Erysipelotrichaceae</taxon>
        <taxon>Amedibacillus</taxon>
    </lineage>
</organism>
<comment type="subcellular location">
    <subcellularLocation>
        <location evidence="4">Cytoplasm</location>
    </subcellularLocation>
</comment>
<dbReference type="EMBL" id="JAGZMZ010000009">
    <property type="protein sequence ID" value="MBS4884075.1"/>
    <property type="molecule type" value="Genomic_DNA"/>
</dbReference>
<evidence type="ECO:0000256" key="4">
    <source>
        <dbReference type="PIRNR" id="PIRNR006230"/>
    </source>
</evidence>
<feature type="domain" description="G" evidence="6">
    <location>
        <begin position="131"/>
        <end position="195"/>
    </location>
</feature>
<dbReference type="Gene3D" id="1.10.1580.10">
    <property type="match status" value="1"/>
</dbReference>
<dbReference type="GO" id="GO:0003924">
    <property type="term" value="F:GTPase activity"/>
    <property type="evidence" value="ECO:0007669"/>
    <property type="project" value="TreeGrafter"/>
</dbReference>
<dbReference type="FunFam" id="3.40.50.300:FF:000590">
    <property type="entry name" value="Ribosome biogenesis GTPase A"/>
    <property type="match status" value="1"/>
</dbReference>
<dbReference type="GO" id="GO:0006412">
    <property type="term" value="P:translation"/>
    <property type="evidence" value="ECO:0007669"/>
    <property type="project" value="TreeGrafter"/>
</dbReference>
<accession>A0A415PQ95</accession>
<keyword evidence="9" id="KW-1185">Reference proteome</keyword>
<dbReference type="PRINTS" id="PR00326">
    <property type="entry name" value="GTP1OBG"/>
</dbReference>
<dbReference type="InterPro" id="IPR016478">
    <property type="entry name" value="GTPase_MTG1"/>
</dbReference>
<dbReference type="Pfam" id="PF01926">
    <property type="entry name" value="MMR_HSR1"/>
    <property type="match status" value="1"/>
</dbReference>
<comment type="similarity">
    <text evidence="4">Belongs to the TRAFAC class YlqF/YawG GTPase family. MTG1 subfamily.</text>
</comment>
<evidence type="ECO:0000256" key="3">
    <source>
        <dbReference type="ARBA" id="ARBA00023134"/>
    </source>
</evidence>
<evidence type="ECO:0000313" key="7">
    <source>
        <dbReference type="EMBL" id="MBS4884075.1"/>
    </source>
</evidence>
<evidence type="ECO:0000313" key="9">
    <source>
        <dbReference type="Proteomes" id="UP000284868"/>
    </source>
</evidence>
<evidence type="ECO:0000259" key="6">
    <source>
        <dbReference type="Pfam" id="PF01926"/>
    </source>
</evidence>
<keyword evidence="4" id="KW-0963">Cytoplasm</keyword>
<evidence type="ECO:0000313" key="8">
    <source>
        <dbReference type="EMBL" id="RHM14884.1"/>
    </source>
</evidence>
<dbReference type="RefSeq" id="WP_118365291.1">
    <property type="nucleotide sequence ID" value="NZ_CAJKGD010000002.1"/>
</dbReference>
<reference evidence="8 9" key="1">
    <citation type="submission" date="2018-08" db="EMBL/GenBank/DDBJ databases">
        <title>A genome reference for cultivated species of the human gut microbiota.</title>
        <authorList>
            <person name="Zou Y."/>
            <person name="Xue W."/>
            <person name="Luo G."/>
        </authorList>
    </citation>
    <scope>NUCLEOTIDE SEQUENCE [LARGE SCALE GENOMIC DNA]</scope>
    <source>
        <strain evidence="8 9">AF35-6BH</strain>
    </source>
</reference>
<evidence type="ECO:0000256" key="2">
    <source>
        <dbReference type="ARBA" id="ARBA00022741"/>
    </source>
</evidence>
<dbReference type="GO" id="GO:0005525">
    <property type="term" value="F:GTP binding"/>
    <property type="evidence" value="ECO:0007669"/>
    <property type="project" value="UniProtKB-KW"/>
</dbReference>
<dbReference type="PANTHER" id="PTHR45782">
    <property type="entry name" value="MITOCHONDRIAL RIBOSOME-ASSOCIATED GTPASE 1"/>
    <property type="match status" value="1"/>
</dbReference>
<name>A0A415PQ95_9FIRM</name>
<evidence type="ECO:0000256" key="5">
    <source>
        <dbReference type="PIRSR" id="PIRSR006230-1"/>
    </source>
</evidence>
<reference evidence="7" key="2">
    <citation type="submission" date="2021-02" db="EMBL/GenBank/DDBJ databases">
        <title>Infant gut strain persistence is associated with maternal origin, phylogeny, and functional potential including surface adhesion and iron acquisition.</title>
        <authorList>
            <person name="Lou Y.C."/>
        </authorList>
    </citation>
    <scope>NUCLEOTIDE SEQUENCE</scope>
    <source>
        <strain evidence="7">L3_108_103G1_dasL3_108_103G1_concoct_2</strain>
    </source>
</reference>
<dbReference type="NCBIfam" id="TIGR03596">
    <property type="entry name" value="GTPase_YlqF"/>
    <property type="match status" value="1"/>
</dbReference>
<feature type="binding site" evidence="5">
    <location>
        <position position="182"/>
    </location>
    <ligand>
        <name>GTP</name>
        <dbReference type="ChEBI" id="CHEBI:37565"/>
    </ligand>
</feature>
<dbReference type="Proteomes" id="UP000284868">
    <property type="component" value="Unassembled WGS sequence"/>
</dbReference>
<gene>
    <name evidence="8" type="primary">ylqF</name>
    <name evidence="8" type="ORF">DWZ83_02170</name>
    <name evidence="7" type="ORF">KHZ85_04845</name>
</gene>
<keyword evidence="2 4" id="KW-0547">Nucleotide-binding</keyword>
<dbReference type="InterPro" id="IPR027417">
    <property type="entry name" value="P-loop_NTPase"/>
</dbReference>
<dbReference type="OrthoDB" id="9779790at2"/>
<dbReference type="AlphaFoldDB" id="A0A415PQ95"/>
<dbReference type="InterPro" id="IPR023179">
    <property type="entry name" value="GTP-bd_ortho_bundle_sf"/>
</dbReference>
<dbReference type="PANTHER" id="PTHR45782:SF4">
    <property type="entry name" value="MITOCHONDRIAL RIBOSOME-ASSOCIATED GTPASE 1"/>
    <property type="match status" value="1"/>
</dbReference>
<feature type="binding site" evidence="5">
    <location>
        <begin position="138"/>
        <end position="143"/>
    </location>
    <ligand>
        <name>GTP</name>
        <dbReference type="ChEBI" id="CHEBI:37565"/>
    </ligand>
</feature>
<protein>
    <recommendedName>
        <fullName evidence="1 4">Ribosome biogenesis GTPase A</fullName>
    </recommendedName>
</protein>